<proteinExistence type="predicted"/>
<dbReference type="InterPro" id="IPR028979">
    <property type="entry name" value="Ser_kin/Pase_Hpr-like_N_sf"/>
</dbReference>
<dbReference type="Gene3D" id="3.90.1640.10">
    <property type="entry name" value="inorganic pyrophosphatase (n-terminal core)"/>
    <property type="match status" value="2"/>
</dbReference>
<dbReference type="NCBIfam" id="NF011446">
    <property type="entry name" value="PRK14869.2-2"/>
    <property type="match status" value="1"/>
</dbReference>
<organism evidence="11 12">
    <name type="scientific">Cerasicoccus arenae</name>
    <dbReference type="NCBI Taxonomy" id="424488"/>
    <lineage>
        <taxon>Bacteria</taxon>
        <taxon>Pseudomonadati</taxon>
        <taxon>Verrucomicrobiota</taxon>
        <taxon>Opitutia</taxon>
        <taxon>Puniceicoccales</taxon>
        <taxon>Cerasicoccaceae</taxon>
        <taxon>Cerasicoccus</taxon>
    </lineage>
</organism>
<dbReference type="SMART" id="SM00116">
    <property type="entry name" value="CBS"/>
    <property type="match status" value="2"/>
</dbReference>
<dbReference type="Gene3D" id="3.10.310.20">
    <property type="entry name" value="DHHA2 domain"/>
    <property type="match status" value="1"/>
</dbReference>
<dbReference type="Pfam" id="PF07085">
    <property type="entry name" value="DRTGG"/>
    <property type="match status" value="1"/>
</dbReference>
<dbReference type="InterPro" id="IPR010766">
    <property type="entry name" value="DRTGG"/>
</dbReference>
<evidence type="ECO:0000313" key="11">
    <source>
        <dbReference type="EMBL" id="GHB90292.1"/>
    </source>
</evidence>
<dbReference type="SUPFAM" id="SSF54631">
    <property type="entry name" value="CBS-domain pair"/>
    <property type="match status" value="1"/>
</dbReference>
<accession>A0A8J3D8U8</accession>
<feature type="domain" description="CBS" evidence="10">
    <location>
        <begin position="73"/>
        <end position="130"/>
    </location>
</feature>
<comment type="cofactor">
    <cofactor evidence="1">
        <name>Mn(2+)</name>
        <dbReference type="ChEBI" id="CHEBI:29035"/>
    </cofactor>
</comment>
<evidence type="ECO:0000256" key="2">
    <source>
        <dbReference type="ARBA" id="ARBA00011643"/>
    </source>
</evidence>
<evidence type="ECO:0000256" key="8">
    <source>
        <dbReference type="ARBA" id="ARBA00047820"/>
    </source>
</evidence>
<evidence type="ECO:0000256" key="9">
    <source>
        <dbReference type="PROSITE-ProRule" id="PRU00703"/>
    </source>
</evidence>
<dbReference type="EC" id="3.6.1.1" evidence="3"/>
<keyword evidence="6" id="KW-0464">Manganese</keyword>
<dbReference type="InterPro" id="IPR038222">
    <property type="entry name" value="DHHA2_dom_sf"/>
</dbReference>
<dbReference type="Pfam" id="PF02833">
    <property type="entry name" value="DHHA2"/>
    <property type="match status" value="1"/>
</dbReference>
<gene>
    <name evidence="11" type="primary">ppaC</name>
    <name evidence="11" type="ORF">GCM10007047_01200</name>
</gene>
<dbReference type="EMBL" id="BMXG01000001">
    <property type="protein sequence ID" value="GHB90292.1"/>
    <property type="molecule type" value="Genomic_DNA"/>
</dbReference>
<evidence type="ECO:0000256" key="7">
    <source>
        <dbReference type="ARBA" id="ARBA00032535"/>
    </source>
</evidence>
<evidence type="ECO:0000256" key="6">
    <source>
        <dbReference type="ARBA" id="ARBA00023211"/>
    </source>
</evidence>
<dbReference type="NCBIfam" id="NF011443">
    <property type="entry name" value="PRK14869.1-5"/>
    <property type="match status" value="1"/>
</dbReference>
<evidence type="ECO:0000256" key="5">
    <source>
        <dbReference type="ARBA" id="ARBA00022801"/>
    </source>
</evidence>
<sequence length="557" mass="60804">MTPTYIIGHKNPDADAICSAIAYAAYKGAIGEKGFIAARCGNSNARIDAILRRFDLPLPLFMGDVTPRVHDIMRRDIHRIGRKATCAEALEIIDEHDIRALPVVEENGQLAGQVSIFSLGEFFIPKPNDPRKMRHVLTSIGHIIRSLKAEVLNVVDPELTQDLYVRVGAMDIRSFGAFTETEGITLKESVVVVGDRYDIQQKAIQGGARLLVITGGLDVEDEVVEFARDRGVSLIISAADSATTSWIIRTATLLEPMINCDVPTFGSDEKVMSVKRKIATQSAPIFCVVDENKKLIGLFSKADLLKPVPTRLVLVDHNELGQAVNGAGEVNIVEIIDHHRLANPATAQPIFFRNEIIGSTSSIIASLYQSAGIQPTPAIAGIMMAGLISDTLNLQSPTSTQKDADLLPWLASIAGVTIEEIADLVFNSGSIILTSSADRVIETDCKQYDQGSIRYSVSQIEELGYENFWKHSGAIESALDTYRESNQLDFSCLLVTDINQQNSLLLTSGDSDINNSISFSHVDNHSNIFDMPSIVSRKKQLIPYISNLLDSMGVEAL</sequence>
<dbReference type="InterPro" id="IPR038763">
    <property type="entry name" value="DHH_sf"/>
</dbReference>
<dbReference type="Pfam" id="PF00571">
    <property type="entry name" value="CBS"/>
    <property type="match status" value="2"/>
</dbReference>
<dbReference type="InterPro" id="IPR046342">
    <property type="entry name" value="CBS_dom_sf"/>
</dbReference>
<dbReference type="RefSeq" id="WP_189510745.1">
    <property type="nucleotide sequence ID" value="NZ_BMXG01000001.1"/>
</dbReference>
<dbReference type="PROSITE" id="PS51371">
    <property type="entry name" value="CBS"/>
    <property type="match status" value="2"/>
</dbReference>
<dbReference type="GO" id="GO:0046872">
    <property type="term" value="F:metal ion binding"/>
    <property type="evidence" value="ECO:0007669"/>
    <property type="project" value="UniProtKB-KW"/>
</dbReference>
<evidence type="ECO:0000256" key="3">
    <source>
        <dbReference type="ARBA" id="ARBA00012146"/>
    </source>
</evidence>
<comment type="caution">
    <text evidence="11">The sequence shown here is derived from an EMBL/GenBank/DDBJ whole genome shotgun (WGS) entry which is preliminary data.</text>
</comment>
<reference evidence="11" key="2">
    <citation type="submission" date="2020-09" db="EMBL/GenBank/DDBJ databases">
        <authorList>
            <person name="Sun Q."/>
            <person name="Kim S."/>
        </authorList>
    </citation>
    <scope>NUCLEOTIDE SEQUENCE</scope>
    <source>
        <strain evidence="11">KCTC 12870</strain>
    </source>
</reference>
<evidence type="ECO:0000259" key="10">
    <source>
        <dbReference type="PROSITE" id="PS51371"/>
    </source>
</evidence>
<comment type="catalytic activity">
    <reaction evidence="8">
        <text>diphosphate + H2O = 2 phosphate + H(+)</text>
        <dbReference type="Rhea" id="RHEA:24576"/>
        <dbReference type="ChEBI" id="CHEBI:15377"/>
        <dbReference type="ChEBI" id="CHEBI:15378"/>
        <dbReference type="ChEBI" id="CHEBI:33019"/>
        <dbReference type="ChEBI" id="CHEBI:43474"/>
        <dbReference type="EC" id="3.6.1.1"/>
    </reaction>
</comment>
<dbReference type="PANTHER" id="PTHR12112">
    <property type="entry name" value="BNIP - RELATED"/>
    <property type="match status" value="1"/>
</dbReference>
<comment type="subunit">
    <text evidence="2">Homohexamer.</text>
</comment>
<evidence type="ECO:0000256" key="1">
    <source>
        <dbReference type="ARBA" id="ARBA00001936"/>
    </source>
</evidence>
<keyword evidence="9" id="KW-0129">CBS domain</keyword>
<keyword evidence="4" id="KW-0479">Metal-binding</keyword>
<evidence type="ECO:0000256" key="4">
    <source>
        <dbReference type="ARBA" id="ARBA00022723"/>
    </source>
</evidence>
<dbReference type="PANTHER" id="PTHR12112:SF22">
    <property type="entry name" value="MANGANESE-DEPENDENT INORGANIC PYROPHOSPHATASE-RELATED"/>
    <property type="match status" value="1"/>
</dbReference>
<dbReference type="AlphaFoldDB" id="A0A8J3D8U8"/>
<dbReference type="Proteomes" id="UP000642829">
    <property type="component" value="Unassembled WGS sequence"/>
</dbReference>
<dbReference type="SUPFAM" id="SSF64182">
    <property type="entry name" value="DHH phosphoesterases"/>
    <property type="match status" value="1"/>
</dbReference>
<dbReference type="GO" id="GO:0004427">
    <property type="term" value="F:inorganic diphosphate phosphatase activity"/>
    <property type="evidence" value="ECO:0007669"/>
    <property type="project" value="UniProtKB-EC"/>
</dbReference>
<dbReference type="GO" id="GO:0005737">
    <property type="term" value="C:cytoplasm"/>
    <property type="evidence" value="ECO:0007669"/>
    <property type="project" value="InterPro"/>
</dbReference>
<dbReference type="NCBIfam" id="NF011445">
    <property type="entry name" value="PRK14869.2-1"/>
    <property type="match status" value="1"/>
</dbReference>
<feature type="domain" description="CBS" evidence="10">
    <location>
        <begin position="257"/>
        <end position="314"/>
    </location>
</feature>
<reference evidence="11" key="1">
    <citation type="journal article" date="2014" name="Int. J. Syst. Evol. Microbiol.">
        <title>Complete genome sequence of Corynebacterium casei LMG S-19264T (=DSM 44701T), isolated from a smear-ripened cheese.</title>
        <authorList>
            <consortium name="US DOE Joint Genome Institute (JGI-PGF)"/>
            <person name="Walter F."/>
            <person name="Albersmeier A."/>
            <person name="Kalinowski J."/>
            <person name="Ruckert C."/>
        </authorList>
    </citation>
    <scope>NUCLEOTIDE SEQUENCE</scope>
    <source>
        <strain evidence="11">KCTC 12870</strain>
    </source>
</reference>
<dbReference type="Gene3D" id="3.40.1390.20">
    <property type="entry name" value="HprK N-terminal domain-like"/>
    <property type="match status" value="1"/>
</dbReference>
<dbReference type="InterPro" id="IPR000644">
    <property type="entry name" value="CBS_dom"/>
</dbReference>
<protein>
    <recommendedName>
        <fullName evidence="3">inorganic diphosphatase</fullName>
        <ecNumber evidence="3">3.6.1.1</ecNumber>
    </recommendedName>
    <alternativeName>
        <fullName evidence="7">Pyrophosphate phospho-hydrolase</fullName>
    </alternativeName>
</protein>
<keyword evidence="12" id="KW-1185">Reference proteome</keyword>
<dbReference type="SUPFAM" id="SSF75138">
    <property type="entry name" value="HprK N-terminal domain-like"/>
    <property type="match status" value="1"/>
</dbReference>
<keyword evidence="5" id="KW-0378">Hydrolase</keyword>
<dbReference type="Pfam" id="PF01368">
    <property type="entry name" value="DHH"/>
    <property type="match status" value="1"/>
</dbReference>
<evidence type="ECO:0000313" key="12">
    <source>
        <dbReference type="Proteomes" id="UP000642829"/>
    </source>
</evidence>
<dbReference type="SMART" id="SM01131">
    <property type="entry name" value="DHHA2"/>
    <property type="match status" value="1"/>
</dbReference>
<name>A0A8J3D8U8_9BACT</name>
<dbReference type="InterPro" id="IPR001667">
    <property type="entry name" value="DDH_dom"/>
</dbReference>
<dbReference type="InterPro" id="IPR004097">
    <property type="entry name" value="DHHA2"/>
</dbReference>